<dbReference type="Proteomes" id="UP000783253">
    <property type="component" value="Unassembled WGS sequence"/>
</dbReference>
<evidence type="ECO:0008006" key="3">
    <source>
        <dbReference type="Google" id="ProtNLM"/>
    </source>
</evidence>
<evidence type="ECO:0000313" key="2">
    <source>
        <dbReference type="Proteomes" id="UP000783253"/>
    </source>
</evidence>
<dbReference type="EMBL" id="JAIGNK010000001">
    <property type="protein sequence ID" value="MBX7456658.1"/>
    <property type="molecule type" value="Genomic_DNA"/>
</dbReference>
<proteinExistence type="predicted"/>
<evidence type="ECO:0000313" key="1">
    <source>
        <dbReference type="EMBL" id="MBX7456658.1"/>
    </source>
</evidence>
<accession>A0ABS7IU43</accession>
<dbReference type="RefSeq" id="WP_221572105.1">
    <property type="nucleotide sequence ID" value="NZ_JAIGNK010000001.1"/>
</dbReference>
<comment type="caution">
    <text evidence="1">The sequence shown here is derived from an EMBL/GenBank/DDBJ whole genome shotgun (WGS) entry which is preliminary data.</text>
</comment>
<keyword evidence="2" id="KW-1185">Reference proteome</keyword>
<name>A0ABS7IU43_9SPHN</name>
<sequence length="237" mass="27164">MSEYERLYCGHGAFPQPPNFISQQDEADRGYDVEATLANGRLLLIQLKRSFVLTQHRDAPAILIKPSYRMHLRKNRNYDQHRQLRARQHEGFEVFYVTSRARSRSAVVSAYRSGTLISDRTAAFAPLDIPQPTDAEQHWISFEEHGSYGWMFSKMPTKLEKGQIDLHKHLSFLQQESNTLEANVEALRGLLDSEIGIRRRKQIKEASPFRLFSEAAFAVMETMDARLLIVPDAGAKS</sequence>
<reference evidence="1 2" key="1">
    <citation type="submission" date="2021-08" db="EMBL/GenBank/DDBJ databases">
        <title>Comparative Genomics Analysis of the Genus Qipengyuania Reveals Extensive Genetic Diversity and Metabolic Versatility, Including the Description of Fifteen Novel Species.</title>
        <authorList>
            <person name="Liu Y."/>
        </authorList>
    </citation>
    <scope>NUCLEOTIDE SEQUENCE [LARGE SCALE GENOMIC DNA]</scope>
    <source>
        <strain evidence="1 2">1NDH17</strain>
    </source>
</reference>
<organism evidence="1 2">
    <name type="scientific">Qipengyuania polymorpha</name>
    <dbReference type="NCBI Taxonomy" id="2867234"/>
    <lineage>
        <taxon>Bacteria</taxon>
        <taxon>Pseudomonadati</taxon>
        <taxon>Pseudomonadota</taxon>
        <taxon>Alphaproteobacteria</taxon>
        <taxon>Sphingomonadales</taxon>
        <taxon>Erythrobacteraceae</taxon>
        <taxon>Qipengyuania</taxon>
    </lineage>
</organism>
<gene>
    <name evidence="1" type="ORF">K3152_00205</name>
</gene>
<protein>
    <recommendedName>
        <fullName evidence="3">PD(D/E)XK endonuclease domain-containing protein</fullName>
    </recommendedName>
</protein>